<name>A0ABM8HX02_9BACT</name>
<reference evidence="1 2" key="2">
    <citation type="journal article" date="2021" name="Int. J. Syst. Evol. Microbiol.">
        <title>Isolation and Polyphasic Characterization of Desulfuromonas versatilis sp. Nov., an Electrogenic Bacteria Capable of Versatile Metabolism Isolated from a Graphene Oxide-Reducing Enrichment Culture.</title>
        <authorList>
            <person name="Xie L."/>
            <person name="Yoshida N."/>
            <person name="Ishii S."/>
            <person name="Meng L."/>
        </authorList>
    </citation>
    <scope>NUCLEOTIDE SEQUENCE [LARGE SCALE GENOMIC DNA]</scope>
    <source>
        <strain evidence="1 2">NIT-T3</strain>
    </source>
</reference>
<accession>A0ABM8HX02</accession>
<evidence type="ECO:0000313" key="1">
    <source>
        <dbReference type="EMBL" id="BCR05256.1"/>
    </source>
</evidence>
<keyword evidence="2" id="KW-1185">Reference proteome</keyword>
<evidence type="ECO:0008006" key="3">
    <source>
        <dbReference type="Google" id="ProtNLM"/>
    </source>
</evidence>
<reference evidence="1 2" key="1">
    <citation type="journal article" date="2016" name="C (Basel)">
        <title>Selective Growth of and Electricity Production by Marine Exoelectrogenic Bacteria in Self-Aggregated Hydrogel of Microbially Reduced Graphene Oxide.</title>
        <authorList>
            <person name="Yoshida N."/>
            <person name="Goto Y."/>
            <person name="Miyata Y."/>
        </authorList>
    </citation>
    <scope>NUCLEOTIDE SEQUENCE [LARGE SCALE GENOMIC DNA]</scope>
    <source>
        <strain evidence="1 2">NIT-T3</strain>
    </source>
</reference>
<evidence type="ECO:0000313" key="2">
    <source>
        <dbReference type="Proteomes" id="UP001319827"/>
    </source>
</evidence>
<dbReference type="Proteomes" id="UP001319827">
    <property type="component" value="Chromosome"/>
</dbReference>
<protein>
    <recommendedName>
        <fullName evidence="3">Lipoprotein</fullName>
    </recommendedName>
</protein>
<dbReference type="EMBL" id="AP024355">
    <property type="protein sequence ID" value="BCR05256.1"/>
    <property type="molecule type" value="Genomic_DNA"/>
</dbReference>
<proteinExistence type="predicted"/>
<organism evidence="1 2">
    <name type="scientific">Desulfuromonas versatilis</name>
    <dbReference type="NCBI Taxonomy" id="2802975"/>
    <lineage>
        <taxon>Bacteria</taxon>
        <taxon>Pseudomonadati</taxon>
        <taxon>Thermodesulfobacteriota</taxon>
        <taxon>Desulfuromonadia</taxon>
        <taxon>Desulfuromonadales</taxon>
        <taxon>Desulfuromonadaceae</taxon>
        <taxon>Desulfuromonas</taxon>
    </lineage>
</organism>
<gene>
    <name evidence="1" type="ORF">DESUT3_23250</name>
</gene>
<sequence length="352" mass="37744">MKGLSLLLMEQEHMEKKDNQGAWRGCLRPLAWVGLVLLAALSACSGKVPDWIDGQDPRYPSASYLLAVGVDPQRGQAESMARAKVLGPLAEAGEPGEALARDWHRRGGESSRDRYAQKMEAVRQQIFESVEKEVAIGDVWPGYDGELFHALALLERERGAKRLRKLLAEADAKLVAHWDQAGAAASPLEAAAGYIRTLEDLDRRQAVARALATLQPGSAVAPTALDDAEVRARANAAVAGIRFGVEIRGPRAENLRGMVIRQLTGLGMTLAPPWDRDLELRGTLQEFPGSGRGDVGVSCAVEVIAEGQRSLGTWRFSAGRESNSGEDTGGEALGALGEKLASLLVEKILQGG</sequence>